<sequence length="262" mass="29978">MSTLEVSSVGENLSNCVNSVKNKNNDIQTNSFEKKVEEFANSNSLNSIGVKSQDGMVISQPPNYWIYTDSSNTISNKSKANMTMDEYKQYFANEMSKIPVSSYYRASFTGSLVITEKAFEKMKSDPKWEKTVLNMVREMYSVNGLPQRSYCMQVIGASPEETYGYTVPLDNKGSGIFGASENKKSWWQRRHEKMEKLEKEHDRKQLEQQTQAAQAYEKCVDLNNYDMSQFMILNAMKTKIISRQVPSQLKLTDFISQVSEVL</sequence>
<evidence type="ECO:0000313" key="1">
    <source>
        <dbReference type="EMBL" id="EET87745.1"/>
    </source>
</evidence>
<evidence type="ECO:0000313" key="2">
    <source>
        <dbReference type="Proteomes" id="UP000004198"/>
    </source>
</evidence>
<reference evidence="1 2" key="1">
    <citation type="submission" date="2009-06" db="EMBL/GenBank/DDBJ databases">
        <title>The draft genome of Clostridium carboxidivorans P7.</title>
        <authorList>
            <consortium name="US DOE Joint Genome Institute (JGI-PGF)"/>
            <person name="Lucas S."/>
            <person name="Copeland A."/>
            <person name="Lapidus A."/>
            <person name="Glavina del Rio T."/>
            <person name="Tice H."/>
            <person name="Bruce D."/>
            <person name="Goodwin L."/>
            <person name="Pitluck S."/>
            <person name="Larimer F."/>
            <person name="Land M.L."/>
            <person name="Hauser L."/>
            <person name="Hemme C.L."/>
        </authorList>
    </citation>
    <scope>NUCLEOTIDE SEQUENCE [LARGE SCALE GENOMIC DNA]</scope>
    <source>
        <strain evidence="1 2">P7</strain>
    </source>
</reference>
<keyword evidence="2" id="KW-1185">Reference proteome</keyword>
<name>C6PSR6_9CLOT</name>
<comment type="caution">
    <text evidence="1">The sequence shown here is derived from an EMBL/GenBank/DDBJ whole genome shotgun (WGS) entry which is preliminary data.</text>
</comment>
<dbReference type="EMBL" id="ACVI01000024">
    <property type="protein sequence ID" value="EET87745.1"/>
    <property type="molecule type" value="Genomic_DNA"/>
</dbReference>
<dbReference type="RefSeq" id="WP_007060718.1">
    <property type="nucleotide sequence ID" value="NZ_ACVI01000024.1"/>
</dbReference>
<organism evidence="1 2">
    <name type="scientific">Clostridium carboxidivorans P7</name>
    <dbReference type="NCBI Taxonomy" id="536227"/>
    <lineage>
        <taxon>Bacteria</taxon>
        <taxon>Bacillati</taxon>
        <taxon>Bacillota</taxon>
        <taxon>Clostridia</taxon>
        <taxon>Eubacteriales</taxon>
        <taxon>Clostridiaceae</taxon>
        <taxon>Clostridium</taxon>
    </lineage>
</organism>
<protein>
    <submittedName>
        <fullName evidence="1">Uncharacterized protein</fullName>
    </submittedName>
</protein>
<proteinExistence type="predicted"/>
<dbReference type="Proteomes" id="UP000004198">
    <property type="component" value="Unassembled WGS sequence"/>
</dbReference>
<dbReference type="eggNOG" id="ENOG5033TIG">
    <property type="taxonomic scope" value="Bacteria"/>
</dbReference>
<gene>
    <name evidence="1" type="ORF">CcarbDRAFT_1833</name>
</gene>
<dbReference type="OrthoDB" id="2038942at2"/>
<accession>C6PSR6</accession>
<dbReference type="AlphaFoldDB" id="C6PSR6"/>